<keyword evidence="2" id="KW-1185">Reference proteome</keyword>
<protein>
    <submittedName>
        <fullName evidence="1">Uncharacterized protein</fullName>
    </submittedName>
</protein>
<feature type="non-terminal residue" evidence="1">
    <location>
        <position position="1"/>
    </location>
</feature>
<proteinExistence type="predicted"/>
<accession>A0ABP0CPF3</accession>
<gene>
    <name evidence="1" type="ORF">SEUCBS140593_008779</name>
</gene>
<dbReference type="EMBL" id="CAWUHD010000128">
    <property type="protein sequence ID" value="CAK7233965.1"/>
    <property type="molecule type" value="Genomic_DNA"/>
</dbReference>
<organism evidence="1 2">
    <name type="scientific">Sporothrix eucalyptigena</name>
    <dbReference type="NCBI Taxonomy" id="1812306"/>
    <lineage>
        <taxon>Eukaryota</taxon>
        <taxon>Fungi</taxon>
        <taxon>Dikarya</taxon>
        <taxon>Ascomycota</taxon>
        <taxon>Pezizomycotina</taxon>
        <taxon>Sordariomycetes</taxon>
        <taxon>Sordariomycetidae</taxon>
        <taxon>Ophiostomatales</taxon>
        <taxon>Ophiostomataceae</taxon>
        <taxon>Sporothrix</taxon>
    </lineage>
</organism>
<evidence type="ECO:0000313" key="1">
    <source>
        <dbReference type="EMBL" id="CAK7233965.1"/>
    </source>
</evidence>
<comment type="caution">
    <text evidence="1">The sequence shown here is derived from an EMBL/GenBank/DDBJ whole genome shotgun (WGS) entry which is preliminary data.</text>
</comment>
<name>A0ABP0CPF3_9PEZI</name>
<dbReference type="Proteomes" id="UP001642482">
    <property type="component" value="Unassembled WGS sequence"/>
</dbReference>
<sequence length="177" mass="17355">SAPSTYVTTTAAASYVPNSYFSFPYLLPAGVVATTALADANACDAVLDQCSQTFSQCTSELENGGGGTNNVDSGGVTIVISGSTTFTRGAAEATGGVQNKRDVTTTLAAASAASVCSSLSSQACGGLPTNAAGCSSLFAQATGFSSGNAGTQQRHLPSLIQVVGVATAAGAASLMMF</sequence>
<evidence type="ECO:0000313" key="2">
    <source>
        <dbReference type="Proteomes" id="UP001642482"/>
    </source>
</evidence>
<reference evidence="1 2" key="1">
    <citation type="submission" date="2024-01" db="EMBL/GenBank/DDBJ databases">
        <authorList>
            <person name="Allen C."/>
            <person name="Tagirdzhanova G."/>
        </authorList>
    </citation>
    <scope>NUCLEOTIDE SEQUENCE [LARGE SCALE GENOMIC DNA]</scope>
</reference>